<comment type="caution">
    <text evidence="2">The sequence shown here is derived from an EMBL/GenBank/DDBJ whole genome shotgun (WGS) entry which is preliminary data.</text>
</comment>
<evidence type="ECO:0000259" key="1">
    <source>
        <dbReference type="Pfam" id="PF13577"/>
    </source>
</evidence>
<dbReference type="Proteomes" id="UP000245712">
    <property type="component" value="Unassembled WGS sequence"/>
</dbReference>
<dbReference type="EMBL" id="QEOB01000035">
    <property type="protein sequence ID" value="PVX70761.1"/>
    <property type="molecule type" value="Genomic_DNA"/>
</dbReference>
<proteinExistence type="predicted"/>
<evidence type="ECO:0000313" key="2">
    <source>
        <dbReference type="EMBL" id="PVX70761.1"/>
    </source>
</evidence>
<dbReference type="Pfam" id="PF13577">
    <property type="entry name" value="SnoaL_4"/>
    <property type="match status" value="1"/>
</dbReference>
<protein>
    <submittedName>
        <fullName evidence="2">SnoaL-like protein</fullName>
    </submittedName>
</protein>
<feature type="domain" description="SnoaL-like" evidence="1">
    <location>
        <begin position="19"/>
        <end position="160"/>
    </location>
</feature>
<dbReference type="Gene3D" id="3.10.450.50">
    <property type="match status" value="1"/>
</dbReference>
<name>A0ABX5KA84_9BURK</name>
<dbReference type="RefSeq" id="WP_116614706.1">
    <property type="nucleotide sequence ID" value="NZ_CAJZAT010000079.1"/>
</dbReference>
<organism evidence="2 3">
    <name type="scientific">Paraburkholderia unamae</name>
    <dbReference type="NCBI Taxonomy" id="219649"/>
    <lineage>
        <taxon>Bacteria</taxon>
        <taxon>Pseudomonadati</taxon>
        <taxon>Pseudomonadota</taxon>
        <taxon>Betaproteobacteria</taxon>
        <taxon>Burkholderiales</taxon>
        <taxon>Burkholderiaceae</taxon>
        <taxon>Paraburkholderia</taxon>
    </lineage>
</organism>
<reference evidence="2 3" key="1">
    <citation type="submission" date="2018-05" db="EMBL/GenBank/DDBJ databases">
        <title>Genomic Encyclopedia of Type Strains, Phase IV (KMG-V): Genome sequencing to study the core and pangenomes of soil and plant-associated prokaryotes.</title>
        <authorList>
            <person name="Whitman W."/>
        </authorList>
    </citation>
    <scope>NUCLEOTIDE SEQUENCE [LARGE SCALE GENOMIC DNA]</scope>
    <source>
        <strain evidence="2 3">SCZa-39</strain>
    </source>
</reference>
<dbReference type="InterPro" id="IPR032710">
    <property type="entry name" value="NTF2-like_dom_sf"/>
</dbReference>
<gene>
    <name evidence="2" type="ORF">C7402_13565</name>
</gene>
<evidence type="ECO:0000313" key="3">
    <source>
        <dbReference type="Proteomes" id="UP000245712"/>
    </source>
</evidence>
<sequence length="194" mass="22290">MDLELLNKEFASIKAELRVLRAESDIRRIMARYMLLCDVPLPEHGLDGQGRLREIVNLFSADARWEGVGSYYDNQFGASVGHEQLYEHFERFFKPGSPQMILNCHYLTCEQIHVRGEEAEGQWVHFQPWIFDDGSSVLRSSRLNNAFRCVDGVWKMSRYRTENVFIAPLPNGWATNVPDRSVLMTPGLKVAARA</sequence>
<dbReference type="SUPFAM" id="SSF54427">
    <property type="entry name" value="NTF2-like"/>
    <property type="match status" value="1"/>
</dbReference>
<keyword evidence="3" id="KW-1185">Reference proteome</keyword>
<accession>A0ABX5KA84</accession>
<dbReference type="InterPro" id="IPR037401">
    <property type="entry name" value="SnoaL-like"/>
</dbReference>